<evidence type="ECO:0000256" key="1">
    <source>
        <dbReference type="ARBA" id="ARBA00010638"/>
    </source>
</evidence>
<dbReference type="GO" id="GO:0035999">
    <property type="term" value="P:tetrahydrofolate interconversion"/>
    <property type="evidence" value="ECO:0007669"/>
    <property type="project" value="TreeGrafter"/>
</dbReference>
<feature type="region of interest" description="Disordered" evidence="6">
    <location>
        <begin position="1"/>
        <end position="23"/>
    </location>
</feature>
<keyword evidence="3 4" id="KW-0067">ATP-binding</keyword>
<dbReference type="GO" id="GO:0030272">
    <property type="term" value="F:5-formyltetrahydrofolate cyclo-ligase activity"/>
    <property type="evidence" value="ECO:0007669"/>
    <property type="project" value="UniProtKB-EC"/>
</dbReference>
<proteinExistence type="inferred from homology"/>
<evidence type="ECO:0000313" key="7">
    <source>
        <dbReference type="EMBL" id="KAB1080683.1"/>
    </source>
</evidence>
<comment type="cofactor">
    <cofactor evidence="5">
        <name>Mg(2+)</name>
        <dbReference type="ChEBI" id="CHEBI:18420"/>
    </cofactor>
</comment>
<evidence type="ECO:0000256" key="2">
    <source>
        <dbReference type="ARBA" id="ARBA00022741"/>
    </source>
</evidence>
<comment type="catalytic activity">
    <reaction evidence="5">
        <text>(6S)-5-formyl-5,6,7,8-tetrahydrofolate + ATP = (6R)-5,10-methenyltetrahydrofolate + ADP + phosphate</text>
        <dbReference type="Rhea" id="RHEA:10488"/>
        <dbReference type="ChEBI" id="CHEBI:30616"/>
        <dbReference type="ChEBI" id="CHEBI:43474"/>
        <dbReference type="ChEBI" id="CHEBI:57455"/>
        <dbReference type="ChEBI" id="CHEBI:57457"/>
        <dbReference type="ChEBI" id="CHEBI:456216"/>
        <dbReference type="EC" id="6.3.3.2"/>
    </reaction>
</comment>
<dbReference type="InterPro" id="IPR037171">
    <property type="entry name" value="NagB/RpiA_transferase-like"/>
</dbReference>
<name>A0A6L3T5S4_9HYPH</name>
<dbReference type="GO" id="GO:0046872">
    <property type="term" value="F:metal ion binding"/>
    <property type="evidence" value="ECO:0007669"/>
    <property type="project" value="UniProtKB-KW"/>
</dbReference>
<dbReference type="EC" id="6.3.3.2" evidence="5"/>
<sequence length="202" mass="22027">MDDPTKTSDPGPPAPDAGSDWPTIRDWRKATRTRLIAERLAIAAPDREAASERIGTALEVALAARPSRLIGFYWPFRGEYDPRGLMASMRERGAQLALPVIVERGHPLVFRAWSPGSLMTAGVWNIPVPEAGETVQPDLLIVPLVGFDRENYRLGYGGGFYDRTIAAMPVKPHTIGVGFALGRLATIHPQPHDIALDAVITD</sequence>
<keyword evidence="7" id="KW-0436">Ligase</keyword>
<reference evidence="7 8" key="1">
    <citation type="submission" date="2019-09" db="EMBL/GenBank/DDBJ databases">
        <title>YIM 48816 draft genome.</title>
        <authorList>
            <person name="Jiang L."/>
        </authorList>
    </citation>
    <scope>NUCLEOTIDE SEQUENCE [LARGE SCALE GENOMIC DNA]</scope>
    <source>
        <strain evidence="7 8">YIM 48816</strain>
    </source>
</reference>
<keyword evidence="5" id="KW-0460">Magnesium</keyword>
<feature type="binding site" evidence="4">
    <location>
        <position position="79"/>
    </location>
    <ligand>
        <name>substrate</name>
    </ligand>
</feature>
<protein>
    <recommendedName>
        <fullName evidence="5">5-formyltetrahydrofolate cyclo-ligase</fullName>
        <ecNumber evidence="5">6.3.3.2</ecNumber>
    </recommendedName>
</protein>
<dbReference type="Pfam" id="PF01812">
    <property type="entry name" value="5-FTHF_cyc-lig"/>
    <property type="match status" value="1"/>
</dbReference>
<keyword evidence="5" id="KW-0479">Metal-binding</keyword>
<keyword evidence="8" id="KW-1185">Reference proteome</keyword>
<evidence type="ECO:0000313" key="8">
    <source>
        <dbReference type="Proteomes" id="UP000474159"/>
    </source>
</evidence>
<gene>
    <name evidence="7" type="ORF">F6X53_05785</name>
</gene>
<dbReference type="GO" id="GO:0009396">
    <property type="term" value="P:folic acid-containing compound biosynthetic process"/>
    <property type="evidence" value="ECO:0007669"/>
    <property type="project" value="TreeGrafter"/>
</dbReference>
<comment type="caution">
    <text evidence="7">The sequence shown here is derived from an EMBL/GenBank/DDBJ whole genome shotgun (WGS) entry which is preliminary data.</text>
</comment>
<comment type="similarity">
    <text evidence="1 5">Belongs to the 5-formyltetrahydrofolate cyclo-ligase family.</text>
</comment>
<keyword evidence="2 4" id="KW-0547">Nucleotide-binding</keyword>
<dbReference type="NCBIfam" id="TIGR02727">
    <property type="entry name" value="MTHFS_bact"/>
    <property type="match status" value="1"/>
</dbReference>
<evidence type="ECO:0000256" key="6">
    <source>
        <dbReference type="SAM" id="MobiDB-lite"/>
    </source>
</evidence>
<accession>A0A6L3T5S4</accession>
<dbReference type="Gene3D" id="3.40.50.10420">
    <property type="entry name" value="NagB/RpiA/CoA transferase-like"/>
    <property type="match status" value="1"/>
</dbReference>
<dbReference type="EMBL" id="VZZK01000004">
    <property type="protein sequence ID" value="KAB1080683.1"/>
    <property type="molecule type" value="Genomic_DNA"/>
</dbReference>
<dbReference type="PANTHER" id="PTHR23407">
    <property type="entry name" value="ATPASE INHIBITOR/5-FORMYLTETRAHYDROFOLATE CYCLO-LIGASE"/>
    <property type="match status" value="1"/>
</dbReference>
<dbReference type="AlphaFoldDB" id="A0A6L3T5S4"/>
<organism evidence="7 8">
    <name type="scientific">Methylobacterium soli</name>
    <dbReference type="NCBI Taxonomy" id="553447"/>
    <lineage>
        <taxon>Bacteria</taxon>
        <taxon>Pseudomonadati</taxon>
        <taxon>Pseudomonadota</taxon>
        <taxon>Alphaproteobacteria</taxon>
        <taxon>Hyphomicrobiales</taxon>
        <taxon>Methylobacteriaceae</taxon>
        <taxon>Methylobacterium</taxon>
    </lineage>
</organism>
<evidence type="ECO:0000256" key="3">
    <source>
        <dbReference type="ARBA" id="ARBA00022840"/>
    </source>
</evidence>
<dbReference type="PANTHER" id="PTHR23407:SF1">
    <property type="entry name" value="5-FORMYLTETRAHYDROFOLATE CYCLO-LIGASE"/>
    <property type="match status" value="1"/>
</dbReference>
<dbReference type="InterPro" id="IPR002698">
    <property type="entry name" value="FTHF_cligase"/>
</dbReference>
<dbReference type="Proteomes" id="UP000474159">
    <property type="component" value="Unassembled WGS sequence"/>
</dbReference>
<feature type="binding site" evidence="4">
    <location>
        <begin position="153"/>
        <end position="161"/>
    </location>
    <ligand>
        <name>ATP</name>
        <dbReference type="ChEBI" id="CHEBI:30616"/>
    </ligand>
</feature>
<evidence type="ECO:0000256" key="4">
    <source>
        <dbReference type="PIRSR" id="PIRSR006806-1"/>
    </source>
</evidence>
<dbReference type="RefSeq" id="WP_150998084.1">
    <property type="nucleotide sequence ID" value="NZ_BPQY01000119.1"/>
</dbReference>
<dbReference type="PIRSF" id="PIRSF006806">
    <property type="entry name" value="FTHF_cligase"/>
    <property type="match status" value="1"/>
</dbReference>
<evidence type="ECO:0000256" key="5">
    <source>
        <dbReference type="RuleBase" id="RU361279"/>
    </source>
</evidence>
<dbReference type="OrthoDB" id="9801938at2"/>
<dbReference type="GO" id="GO:0005524">
    <property type="term" value="F:ATP binding"/>
    <property type="evidence" value="ECO:0007669"/>
    <property type="project" value="UniProtKB-KW"/>
</dbReference>
<dbReference type="SUPFAM" id="SSF100950">
    <property type="entry name" value="NagB/RpiA/CoA transferase-like"/>
    <property type="match status" value="1"/>
</dbReference>
<dbReference type="InterPro" id="IPR024185">
    <property type="entry name" value="FTHF_cligase-like_sf"/>
</dbReference>